<dbReference type="EnsemblPlants" id="TuG1812S0001280700.01.T01">
    <property type="protein sequence ID" value="TuG1812S0001280700.01.T01.s_cds12164"/>
    <property type="gene ID" value="TuG1812S0001280700.01"/>
</dbReference>
<sequence length="128" mass="13203">MAPQAIASFSGILSNTSLALAISPHLTYISTAAVATNTLPATPSACAALHTASPVPKSATRAHAVRTRTTVKLSGRIPLANASLATATASPTRPAFMYAVMSAVQETVLGQRISSNTLRAWSTRSHFA</sequence>
<reference evidence="1" key="2">
    <citation type="submission" date="2022-06" db="UniProtKB">
        <authorList>
            <consortium name="EnsemblPlants"/>
        </authorList>
    </citation>
    <scope>IDENTIFICATION</scope>
</reference>
<keyword evidence="2" id="KW-1185">Reference proteome</keyword>
<evidence type="ECO:0000313" key="2">
    <source>
        <dbReference type="Proteomes" id="UP000015106"/>
    </source>
</evidence>
<organism evidence="1 2">
    <name type="scientific">Triticum urartu</name>
    <name type="common">Red wild einkorn</name>
    <name type="synonym">Crithodium urartu</name>
    <dbReference type="NCBI Taxonomy" id="4572"/>
    <lineage>
        <taxon>Eukaryota</taxon>
        <taxon>Viridiplantae</taxon>
        <taxon>Streptophyta</taxon>
        <taxon>Embryophyta</taxon>
        <taxon>Tracheophyta</taxon>
        <taxon>Spermatophyta</taxon>
        <taxon>Magnoliopsida</taxon>
        <taxon>Liliopsida</taxon>
        <taxon>Poales</taxon>
        <taxon>Poaceae</taxon>
        <taxon>BOP clade</taxon>
        <taxon>Pooideae</taxon>
        <taxon>Triticodae</taxon>
        <taxon>Triticeae</taxon>
        <taxon>Triticinae</taxon>
        <taxon>Triticum</taxon>
    </lineage>
</organism>
<proteinExistence type="predicted"/>
<reference evidence="2" key="1">
    <citation type="journal article" date="2013" name="Nature">
        <title>Draft genome of the wheat A-genome progenitor Triticum urartu.</title>
        <authorList>
            <person name="Ling H.Q."/>
            <person name="Zhao S."/>
            <person name="Liu D."/>
            <person name="Wang J."/>
            <person name="Sun H."/>
            <person name="Zhang C."/>
            <person name="Fan H."/>
            <person name="Li D."/>
            <person name="Dong L."/>
            <person name="Tao Y."/>
            <person name="Gao C."/>
            <person name="Wu H."/>
            <person name="Li Y."/>
            <person name="Cui Y."/>
            <person name="Guo X."/>
            <person name="Zheng S."/>
            <person name="Wang B."/>
            <person name="Yu K."/>
            <person name="Liang Q."/>
            <person name="Yang W."/>
            <person name="Lou X."/>
            <person name="Chen J."/>
            <person name="Feng M."/>
            <person name="Jian J."/>
            <person name="Zhang X."/>
            <person name="Luo G."/>
            <person name="Jiang Y."/>
            <person name="Liu J."/>
            <person name="Wang Z."/>
            <person name="Sha Y."/>
            <person name="Zhang B."/>
            <person name="Wu H."/>
            <person name="Tang D."/>
            <person name="Shen Q."/>
            <person name="Xue P."/>
            <person name="Zou S."/>
            <person name="Wang X."/>
            <person name="Liu X."/>
            <person name="Wang F."/>
            <person name="Yang Y."/>
            <person name="An X."/>
            <person name="Dong Z."/>
            <person name="Zhang K."/>
            <person name="Zhang X."/>
            <person name="Luo M.C."/>
            <person name="Dvorak J."/>
            <person name="Tong Y."/>
            <person name="Wang J."/>
            <person name="Yang H."/>
            <person name="Li Z."/>
            <person name="Wang D."/>
            <person name="Zhang A."/>
            <person name="Wang J."/>
        </authorList>
    </citation>
    <scope>NUCLEOTIDE SEQUENCE</scope>
    <source>
        <strain evidence="2">cv. G1812</strain>
    </source>
</reference>
<evidence type="ECO:0000313" key="1">
    <source>
        <dbReference type="EnsemblPlants" id="TuG1812S0001280700.01.T01.s_cds12164"/>
    </source>
</evidence>
<accession>A0A8R7R8Q3</accession>
<name>A0A8R7R8Q3_TRIUA</name>
<protein>
    <submittedName>
        <fullName evidence="1">Uncharacterized protein</fullName>
    </submittedName>
</protein>
<dbReference type="Gramene" id="TuG1812S0001280700.01.T01">
    <property type="protein sequence ID" value="TuG1812S0001280700.01.T01.s_cds12164"/>
    <property type="gene ID" value="TuG1812S0001280700.01"/>
</dbReference>
<dbReference type="Proteomes" id="UP000015106">
    <property type="component" value="Unassembled WGS sequence"/>
</dbReference>
<dbReference type="AlphaFoldDB" id="A0A8R7R8Q3"/>